<evidence type="ECO:0000313" key="4">
    <source>
        <dbReference type="EMBL" id="CAB5045861.1"/>
    </source>
</evidence>
<evidence type="ECO:0000313" key="3">
    <source>
        <dbReference type="EMBL" id="CAB5041337.1"/>
    </source>
</evidence>
<evidence type="ECO:0000313" key="2">
    <source>
        <dbReference type="EMBL" id="CAB4653128.1"/>
    </source>
</evidence>
<dbReference type="EMBL" id="CAEZWP010000007">
    <property type="protein sequence ID" value="CAB4653128.1"/>
    <property type="molecule type" value="Genomic_DNA"/>
</dbReference>
<name>A0A6J6KW81_9ZZZZ</name>
<dbReference type="PANTHER" id="PTHR36512:SF3">
    <property type="entry name" value="BLR5678 PROTEIN"/>
    <property type="match status" value="1"/>
</dbReference>
<dbReference type="GO" id="GO:0004177">
    <property type="term" value="F:aminopeptidase activity"/>
    <property type="evidence" value="ECO:0007669"/>
    <property type="project" value="TreeGrafter"/>
</dbReference>
<dbReference type="InterPro" id="IPR016117">
    <property type="entry name" value="ArgJ-like_dom_sf"/>
</dbReference>
<organism evidence="2">
    <name type="scientific">freshwater metagenome</name>
    <dbReference type="NCBI Taxonomy" id="449393"/>
    <lineage>
        <taxon>unclassified sequences</taxon>
        <taxon>metagenomes</taxon>
        <taxon>ecological metagenomes</taxon>
    </lineage>
</organism>
<dbReference type="EMBL" id="CAFBQE010000012">
    <property type="protein sequence ID" value="CAB5045861.1"/>
    <property type="molecule type" value="Genomic_DNA"/>
</dbReference>
<protein>
    <submittedName>
        <fullName evidence="2">Unannotated protein</fullName>
    </submittedName>
</protein>
<proteinExistence type="inferred from homology"/>
<dbReference type="EMBL" id="CAFBQB010000039">
    <property type="protein sequence ID" value="CAB5041337.1"/>
    <property type="molecule type" value="Genomic_DNA"/>
</dbReference>
<reference evidence="2" key="1">
    <citation type="submission" date="2020-05" db="EMBL/GenBank/DDBJ databases">
        <authorList>
            <person name="Chiriac C."/>
            <person name="Salcher M."/>
            <person name="Ghai R."/>
            <person name="Kavagutti S V."/>
        </authorList>
    </citation>
    <scope>NUCLEOTIDE SEQUENCE</scope>
</reference>
<dbReference type="AlphaFoldDB" id="A0A6J6KW81"/>
<gene>
    <name evidence="2" type="ORF">UFOPK2265_00278</name>
    <name evidence="3" type="ORF">UFOPK4248_00430</name>
    <name evidence="4" type="ORF">UFOPK4284_00319</name>
</gene>
<dbReference type="CDD" id="cd02253">
    <property type="entry name" value="DmpA"/>
    <property type="match status" value="1"/>
</dbReference>
<accession>A0A6J6KW81</accession>
<dbReference type="InterPro" id="IPR005321">
    <property type="entry name" value="Peptidase_S58_DmpA"/>
</dbReference>
<dbReference type="PANTHER" id="PTHR36512">
    <property type="entry name" value="D-AMINOPEPTIDASE"/>
    <property type="match status" value="1"/>
</dbReference>
<comment type="similarity">
    <text evidence="1">Belongs to the peptidase S58 family.</text>
</comment>
<sequence>MSNTSPSGLPRARALGIVFPGKSGAHNAITDIPGVEVGYVTKIEGQDIRTGVTAILPRGKEGVGIPCSAAFYSLNGNGEMTGTIWIEESGSLSMPILITNTHAVGQVHSGVIEWVVENKPSVAARWLFPVVAETWDGYLNEINQIVVSKDDAKKAINSAASGAIDEGSVGGGTGMNCYQYKGGTGTSSRVVEYADHDYTVGAFVQANFGHREELTIRGISMENSKIPNPMADEDWFQKDQNRYRPPGGAGSVIVVIGTDAPLLPLQCKALAKRVPLGLARTGTTGSHFSGDIFLVFSTANEGSFASDFPSGEPTESDFDTSISIPWGRMDAFYTATVHAVEEAVINALVVNKDMEGRGGHKSYALRHEFIQSKFRTQPQSGD</sequence>
<evidence type="ECO:0000256" key="1">
    <source>
        <dbReference type="ARBA" id="ARBA00007068"/>
    </source>
</evidence>
<dbReference type="SUPFAM" id="SSF56266">
    <property type="entry name" value="DmpA/ArgJ-like"/>
    <property type="match status" value="1"/>
</dbReference>
<dbReference type="Gene3D" id="3.60.70.12">
    <property type="entry name" value="L-amino peptidase D-ALA esterase/amidase"/>
    <property type="match status" value="1"/>
</dbReference>
<dbReference type="Pfam" id="PF03576">
    <property type="entry name" value="Peptidase_S58"/>
    <property type="match status" value="1"/>
</dbReference>